<protein>
    <submittedName>
        <fullName evidence="1">Uncharacterized protein</fullName>
    </submittedName>
</protein>
<dbReference type="Proteomes" id="UP000033860">
    <property type="component" value="Unassembled WGS sequence"/>
</dbReference>
<gene>
    <name evidence="1" type="ORF">UX85_C0001G0160</name>
</gene>
<dbReference type="AlphaFoldDB" id="A0A0G1RXV5"/>
<dbReference type="EMBL" id="LCNT01000001">
    <property type="protein sequence ID" value="KKU61946.1"/>
    <property type="molecule type" value="Genomic_DNA"/>
</dbReference>
<sequence>MNIKELLKEMERVYEPQEIEFDFTRLFYKLEKICPEHGVGEKNLDLQRYACPACNKILKKKRRL</sequence>
<organism evidence="1 2">
    <name type="scientific">Candidatus Beckwithbacteria bacterium GW2011_GWB1_47_15</name>
    <dbReference type="NCBI Taxonomy" id="1618371"/>
    <lineage>
        <taxon>Bacteria</taxon>
        <taxon>Candidatus Beckwithiibacteriota</taxon>
    </lineage>
</organism>
<evidence type="ECO:0000313" key="2">
    <source>
        <dbReference type="Proteomes" id="UP000033860"/>
    </source>
</evidence>
<comment type="caution">
    <text evidence="1">The sequence shown here is derived from an EMBL/GenBank/DDBJ whole genome shotgun (WGS) entry which is preliminary data.</text>
</comment>
<reference evidence="1 2" key="1">
    <citation type="journal article" date="2015" name="Nature">
        <title>rRNA introns, odd ribosomes, and small enigmatic genomes across a large radiation of phyla.</title>
        <authorList>
            <person name="Brown C.T."/>
            <person name="Hug L.A."/>
            <person name="Thomas B.C."/>
            <person name="Sharon I."/>
            <person name="Castelle C.J."/>
            <person name="Singh A."/>
            <person name="Wilkins M.J."/>
            <person name="Williams K.H."/>
            <person name="Banfield J.F."/>
        </authorList>
    </citation>
    <scope>NUCLEOTIDE SEQUENCE [LARGE SCALE GENOMIC DNA]</scope>
</reference>
<accession>A0A0G1RXV5</accession>
<evidence type="ECO:0000313" key="1">
    <source>
        <dbReference type="EMBL" id="KKU61946.1"/>
    </source>
</evidence>
<proteinExistence type="predicted"/>
<name>A0A0G1RXV5_9BACT</name>